<dbReference type="EMBL" id="VTPC01090889">
    <property type="protein sequence ID" value="KAF2880897.1"/>
    <property type="molecule type" value="Genomic_DNA"/>
</dbReference>
<dbReference type="Proteomes" id="UP000801492">
    <property type="component" value="Unassembled WGS sequence"/>
</dbReference>
<evidence type="ECO:0000313" key="4">
    <source>
        <dbReference type="Proteomes" id="UP000801492"/>
    </source>
</evidence>
<comment type="caution">
    <text evidence="3">The sequence shown here is derived from an EMBL/GenBank/DDBJ whole genome shotgun (WGS) entry which is preliminary data.</text>
</comment>
<evidence type="ECO:0000256" key="1">
    <source>
        <dbReference type="ARBA" id="ARBA00022553"/>
    </source>
</evidence>
<evidence type="ECO:0000259" key="2">
    <source>
        <dbReference type="Pfam" id="PF15386"/>
    </source>
</evidence>
<organism evidence="3 4">
    <name type="scientific">Ignelater luminosus</name>
    <name type="common">Cucubano</name>
    <name type="synonym">Pyrophorus luminosus</name>
    <dbReference type="NCBI Taxonomy" id="2038154"/>
    <lineage>
        <taxon>Eukaryota</taxon>
        <taxon>Metazoa</taxon>
        <taxon>Ecdysozoa</taxon>
        <taxon>Arthropoda</taxon>
        <taxon>Hexapoda</taxon>
        <taxon>Insecta</taxon>
        <taxon>Pterygota</taxon>
        <taxon>Neoptera</taxon>
        <taxon>Endopterygota</taxon>
        <taxon>Coleoptera</taxon>
        <taxon>Polyphaga</taxon>
        <taxon>Elateriformia</taxon>
        <taxon>Elateroidea</taxon>
        <taxon>Elateridae</taxon>
        <taxon>Agrypninae</taxon>
        <taxon>Pyrophorini</taxon>
        <taxon>Ignelater</taxon>
    </lineage>
</organism>
<keyword evidence="4" id="KW-1185">Reference proteome</keyword>
<accession>A0A8K0CAV1</accession>
<feature type="domain" description="Tantalus-like" evidence="2">
    <location>
        <begin position="79"/>
        <end position="127"/>
    </location>
</feature>
<dbReference type="InterPro" id="IPR028149">
    <property type="entry name" value="Tantalus-like"/>
</dbReference>
<dbReference type="Pfam" id="PF15386">
    <property type="entry name" value="Tantalus"/>
    <property type="match status" value="1"/>
</dbReference>
<evidence type="ECO:0000313" key="3">
    <source>
        <dbReference type="EMBL" id="KAF2880897.1"/>
    </source>
</evidence>
<keyword evidence="1" id="KW-0597">Phosphoprotein</keyword>
<sequence>MVEQFVLQEIMELNTDIMSSMNLSSEEIIVINDNNISIDKETKAPKEVDENEACKPRRSLRKRIRPLDKTDFSNDVTTKMQKLSKDSNDIEKYYLSKKVKRLPSTLETIFEEPKQLHNQQQYVSTKKFKRSIKFHEDIAGASKLKLRKRQLKAKRLPSSKAFLNRKKVSMDTLLKKLSGIESDKE</sequence>
<reference evidence="3" key="1">
    <citation type="submission" date="2019-08" db="EMBL/GenBank/DDBJ databases">
        <title>The genome of the North American firefly Photinus pyralis.</title>
        <authorList>
            <consortium name="Photinus pyralis genome working group"/>
            <person name="Fallon T.R."/>
            <person name="Sander Lower S.E."/>
            <person name="Weng J.-K."/>
        </authorList>
    </citation>
    <scope>NUCLEOTIDE SEQUENCE</scope>
    <source>
        <strain evidence="3">TRF0915ILg1</strain>
        <tissue evidence="3">Whole body</tissue>
    </source>
</reference>
<proteinExistence type="predicted"/>
<dbReference type="OrthoDB" id="8035741at2759"/>
<protein>
    <recommendedName>
        <fullName evidence="2">Tantalus-like domain-containing protein</fullName>
    </recommendedName>
</protein>
<dbReference type="AlphaFoldDB" id="A0A8K0CAV1"/>
<name>A0A8K0CAV1_IGNLU</name>
<gene>
    <name evidence="3" type="ORF">ILUMI_25273</name>
</gene>